<dbReference type="FunFam" id="2.40.100.10:FF:000030">
    <property type="entry name" value="Peptidyl-prolyl cis-trans isomerase"/>
    <property type="match status" value="1"/>
</dbReference>
<feature type="compositionally biased region" description="Low complexity" evidence="11">
    <location>
        <begin position="888"/>
        <end position="900"/>
    </location>
</feature>
<proteinExistence type="inferred from homology"/>
<keyword evidence="4 12" id="KW-0812">Transmembrane</keyword>
<reference evidence="16" key="1">
    <citation type="submission" date="2013-09" db="EMBL/GenBank/DDBJ databases">
        <title>Corchorus olitorius genome sequencing.</title>
        <authorList>
            <person name="Alam M."/>
            <person name="Haque M.S."/>
            <person name="Islam M.S."/>
            <person name="Emdad E.M."/>
            <person name="Islam M.M."/>
            <person name="Ahmed B."/>
            <person name="Halim A."/>
            <person name="Hossen Q.M.M."/>
            <person name="Hossain M.Z."/>
            <person name="Ahmed R."/>
            <person name="Khan M.M."/>
            <person name="Islam R."/>
            <person name="Rashid M.M."/>
            <person name="Khan S.A."/>
            <person name="Rahman M.S."/>
            <person name="Alam M."/>
            <person name="Yahiya A.S."/>
            <person name="Khan M.S."/>
            <person name="Azam M.S."/>
            <person name="Haque T."/>
            <person name="Lashkar M.Z.H."/>
            <person name="Akhand A.I."/>
            <person name="Morshed G."/>
            <person name="Roy S."/>
            <person name="Uddin K.S."/>
            <person name="Rabeya T."/>
            <person name="Hossain A.S."/>
            <person name="Chowdhury A."/>
            <person name="Snigdha A.R."/>
            <person name="Mortoza M.S."/>
            <person name="Matin S.A."/>
            <person name="Hoque S.M.E."/>
            <person name="Islam M.K."/>
            <person name="Roy D.K."/>
            <person name="Haider R."/>
            <person name="Moosa M.M."/>
            <person name="Elias S.M."/>
            <person name="Hasan A.M."/>
            <person name="Jahan S."/>
            <person name="Shafiuddin M."/>
            <person name="Mahmood N."/>
            <person name="Shommy N.S."/>
        </authorList>
    </citation>
    <scope>NUCLEOTIDE SEQUENCE [LARGE SCALE GENOMIC DNA]</scope>
    <source>
        <strain evidence="16">cv. O-4</strain>
    </source>
</reference>
<feature type="transmembrane region" description="Helical" evidence="12">
    <location>
        <begin position="556"/>
        <end position="576"/>
    </location>
</feature>
<feature type="transmembrane region" description="Helical" evidence="12">
    <location>
        <begin position="352"/>
        <end position="378"/>
    </location>
</feature>
<dbReference type="OrthoDB" id="420519at2759"/>
<comment type="similarity">
    <text evidence="3">Belongs to the CTL (choline transporter-like) family.</text>
</comment>
<dbReference type="SMART" id="SM00327">
    <property type="entry name" value="VWA"/>
    <property type="match status" value="1"/>
</dbReference>
<evidence type="ECO:0000256" key="1">
    <source>
        <dbReference type="ARBA" id="ARBA00004141"/>
    </source>
</evidence>
<dbReference type="GO" id="GO:0043161">
    <property type="term" value="P:proteasome-mediated ubiquitin-dependent protein catabolic process"/>
    <property type="evidence" value="ECO:0007669"/>
    <property type="project" value="TreeGrafter"/>
</dbReference>
<dbReference type="Gene3D" id="2.40.100.10">
    <property type="entry name" value="Cyclophilin-like"/>
    <property type="match status" value="1"/>
</dbReference>
<dbReference type="GO" id="GO:0008540">
    <property type="term" value="C:proteasome regulatory particle, base subcomplex"/>
    <property type="evidence" value="ECO:0007669"/>
    <property type="project" value="TreeGrafter"/>
</dbReference>
<dbReference type="AlphaFoldDB" id="A0A1R3JDG7"/>
<evidence type="ECO:0000256" key="7">
    <source>
        <dbReference type="ARBA" id="ARBA00022989"/>
    </source>
</evidence>
<name>A0A1R3JDG7_9ROSI</name>
<feature type="compositionally biased region" description="Basic and acidic residues" evidence="11">
    <location>
        <begin position="826"/>
        <end position="846"/>
    </location>
</feature>
<sequence>MRREISILVQPRCLLLFVVLSIFVIFALSTTKREEEKIVEEEHEITHRVYLDVDIDGQRVGRIVIGLYGEVVPKTVENFRALCTGEKGKGASGKALHYKGTPFHRIVPGFVAQGGDIIHGDGRGSESIYGGTFPDENFKIKHSHAGVVSMANTGPDSNGSQFFITTVKASWLDGEHVVFGKVIQGMDIVYMIEGGAGTYSGKPRKKSSVSKDIFFFHRCFFSTLEFVAAMGSTEDEANTSKPISLHDSSLPTEPLLSKPTTSSNYLSHPIEEPAQPDPSEPDPTQFLQISFNYGPRPFKDLPFLILFLLLVICTFGLAIIGIIIWIIVANWHRIELTIRIIGVASDALSKNLALFLVIPSLTGGLVIYYAPIVVFLVFARYNGKIVAKESNGEYTCVWKQDSWVPAYFTLAILTMLWSLTTMVEAQVYVISGTIAQWYFCKDESKPKRSIRSSLRNAFGPSSGTVCLSGLLICAVRVVRAAVDSARHEEDVPGMVHLVLRCCVNTLLSAIEFLNKFTINFAAITGEAYCTSARMTYELLRRNLLSAVFVETISTRLLAGVIFVLSAIYAIIVWAILKGASNLGDAAYIVAALAWLLLIIVLAFFVHVLDNVIDTVYVCYAIDRDRGEVYKQEVHEATMICVDNSEWMRNGDYNPSRFQAQADAVSLICGAKTQSNPENTVGILTMAGKGVRVLATPTSDLGKILSCMHGLEMGGEMNLAAGIQIAQLALKHRQNKNQQQRIIVFAGSPIKYEKKTLEMIGKKLKKNSVALDIVDFGEDEDGKPEKLEALLAAVNNNDTSHIVHVPAGQNALSDVLIRVSMEEERARQEAAAKRAAEEASKQEKGEEAQPQSDSQNATTTTTEKAADPMDEDDALLKQALALSMNIPGSDSSAADAEMSEATNDDQELALALQMSMQESSKDSSGQTDVSKVLGDQSFMSSILSSLPGVDPNDPNVKDLLASLPGQSESQEKKNEDEQQPKEEK</sequence>
<feature type="compositionally biased region" description="Polar residues" evidence="11">
    <location>
        <begin position="848"/>
        <end position="862"/>
    </location>
</feature>
<dbReference type="InterPro" id="IPR002035">
    <property type="entry name" value="VWF_A"/>
</dbReference>
<feature type="transmembrane region" description="Helical" evidence="12">
    <location>
        <begin position="303"/>
        <end position="331"/>
    </location>
</feature>
<dbReference type="Gene3D" id="1.10.287.3990">
    <property type="match status" value="1"/>
</dbReference>
<comment type="similarity">
    <text evidence="2">Belongs to the proteasome subunit S5A family.</text>
</comment>
<dbReference type="CDD" id="cd22297">
    <property type="entry name" value="PSMD4_RAZUL"/>
    <property type="match status" value="1"/>
</dbReference>
<dbReference type="InterPro" id="IPR036465">
    <property type="entry name" value="vWFA_dom_sf"/>
</dbReference>
<evidence type="ECO:0000256" key="10">
    <source>
        <dbReference type="ARBA" id="ARBA00071116"/>
    </source>
</evidence>
<feature type="transmembrane region" description="Helical" evidence="12">
    <location>
        <begin position="407"/>
        <end position="440"/>
    </location>
</feature>
<keyword evidence="16" id="KW-1185">Reference proteome</keyword>
<dbReference type="GO" id="GO:0022857">
    <property type="term" value="F:transmembrane transporter activity"/>
    <property type="evidence" value="ECO:0007669"/>
    <property type="project" value="InterPro"/>
</dbReference>
<dbReference type="EMBL" id="AWUE01016326">
    <property type="protein sequence ID" value="OMO92837.1"/>
    <property type="molecule type" value="Genomic_DNA"/>
</dbReference>
<keyword evidence="8 12" id="KW-0472">Membrane</keyword>
<feature type="domain" description="PPIase cyclophilin-type" evidence="13">
    <location>
        <begin position="50"/>
        <end position="211"/>
    </location>
</feature>
<feature type="transmembrane region" description="Helical" evidence="12">
    <location>
        <begin position="588"/>
        <end position="608"/>
    </location>
</feature>
<dbReference type="GO" id="GO:0003755">
    <property type="term" value="F:peptidyl-prolyl cis-trans isomerase activity"/>
    <property type="evidence" value="ECO:0007669"/>
    <property type="project" value="InterPro"/>
</dbReference>
<dbReference type="SUPFAM" id="SSF50891">
    <property type="entry name" value="Cyclophilin-like"/>
    <property type="match status" value="1"/>
</dbReference>
<feature type="compositionally biased region" description="Basic and acidic residues" evidence="11">
    <location>
        <begin position="968"/>
        <end position="983"/>
    </location>
</feature>
<dbReference type="GO" id="GO:0016020">
    <property type="term" value="C:membrane"/>
    <property type="evidence" value="ECO:0007669"/>
    <property type="project" value="UniProtKB-SubCell"/>
</dbReference>
<dbReference type="InterPro" id="IPR002130">
    <property type="entry name" value="Cyclophilin-type_PPIase_dom"/>
</dbReference>
<evidence type="ECO:0000256" key="11">
    <source>
        <dbReference type="SAM" id="MobiDB-lite"/>
    </source>
</evidence>
<dbReference type="GO" id="GO:0005634">
    <property type="term" value="C:nucleus"/>
    <property type="evidence" value="ECO:0007669"/>
    <property type="project" value="TreeGrafter"/>
</dbReference>
<dbReference type="PRINTS" id="PR00153">
    <property type="entry name" value="CSAPPISMRASE"/>
</dbReference>
<dbReference type="CDD" id="cd01452">
    <property type="entry name" value="VWA_26S_proteasome_subunit"/>
    <property type="match status" value="1"/>
</dbReference>
<feature type="region of interest" description="Disordered" evidence="11">
    <location>
        <begin position="826"/>
        <end position="868"/>
    </location>
</feature>
<dbReference type="FunFam" id="3.40.50.410:FF:000005">
    <property type="entry name" value="26S proteasome non-ATPase regulatory subunit 4"/>
    <property type="match status" value="1"/>
</dbReference>
<feature type="domain" description="VWFA" evidence="14">
    <location>
        <begin position="636"/>
        <end position="818"/>
    </location>
</feature>
<feature type="region of interest" description="Disordered" evidence="11">
    <location>
        <begin position="885"/>
        <end position="983"/>
    </location>
</feature>
<keyword evidence="7 12" id="KW-1133">Transmembrane helix</keyword>
<accession>A0A1R3JDG7</accession>
<dbReference type="PROSITE" id="PS50234">
    <property type="entry name" value="VWFA"/>
    <property type="match status" value="1"/>
</dbReference>
<dbReference type="InterPro" id="IPR049590">
    <property type="entry name" value="PSMD4_RAZUL-like"/>
</dbReference>
<dbReference type="InterPro" id="IPR007603">
    <property type="entry name" value="Choline_transptr-like"/>
</dbReference>
<dbReference type="PROSITE" id="PS50072">
    <property type="entry name" value="CSA_PPIASE_2"/>
    <property type="match status" value="1"/>
</dbReference>
<dbReference type="Gene3D" id="3.40.50.410">
    <property type="entry name" value="von Willebrand factor, type A domain"/>
    <property type="match status" value="1"/>
</dbReference>
<dbReference type="InterPro" id="IPR003903">
    <property type="entry name" value="UIM_dom"/>
</dbReference>
<dbReference type="GO" id="GO:0005829">
    <property type="term" value="C:cytosol"/>
    <property type="evidence" value="ECO:0007669"/>
    <property type="project" value="TreeGrafter"/>
</dbReference>
<comment type="caution">
    <text evidence="15">The sequence shown here is derived from an EMBL/GenBank/DDBJ whole genome shotgun (WGS) entry which is preliminary data.</text>
</comment>
<dbReference type="InterPro" id="IPR029000">
    <property type="entry name" value="Cyclophilin-like_dom_sf"/>
</dbReference>
<feature type="compositionally biased region" description="Polar residues" evidence="11">
    <location>
        <begin position="239"/>
        <end position="251"/>
    </location>
</feature>
<evidence type="ECO:0000259" key="13">
    <source>
        <dbReference type="PROSITE" id="PS50072"/>
    </source>
</evidence>
<evidence type="ECO:0000256" key="3">
    <source>
        <dbReference type="ARBA" id="ARBA00007168"/>
    </source>
</evidence>
<evidence type="ECO:0000313" key="16">
    <source>
        <dbReference type="Proteomes" id="UP000187203"/>
    </source>
</evidence>
<evidence type="ECO:0000256" key="12">
    <source>
        <dbReference type="SAM" id="Phobius"/>
    </source>
</evidence>
<evidence type="ECO:0000256" key="2">
    <source>
        <dbReference type="ARBA" id="ARBA00005574"/>
    </source>
</evidence>
<dbReference type="Pfam" id="PF13519">
    <property type="entry name" value="VWA_2"/>
    <property type="match status" value="1"/>
</dbReference>
<feature type="compositionally biased region" description="Polar residues" evidence="11">
    <location>
        <begin position="913"/>
        <end position="928"/>
    </location>
</feature>
<evidence type="ECO:0000256" key="4">
    <source>
        <dbReference type="ARBA" id="ARBA00022692"/>
    </source>
</evidence>
<dbReference type="InterPro" id="IPR027040">
    <property type="entry name" value="PSMD4"/>
</dbReference>
<dbReference type="PROSITE" id="PS50330">
    <property type="entry name" value="UIM"/>
    <property type="match status" value="1"/>
</dbReference>
<dbReference type="PROSITE" id="PS00170">
    <property type="entry name" value="CSA_PPIASE_1"/>
    <property type="match status" value="1"/>
</dbReference>
<dbReference type="Pfam" id="PF00160">
    <property type="entry name" value="Pro_isomerase"/>
    <property type="match status" value="1"/>
</dbReference>
<protein>
    <recommendedName>
        <fullName evidence="10">26S proteasome non-ATPase regulatory subunit 4 homolog</fullName>
    </recommendedName>
    <alternativeName>
        <fullName evidence="9">26S proteasome regulatory subunit RPN10</fullName>
    </alternativeName>
</protein>
<evidence type="ECO:0000256" key="5">
    <source>
        <dbReference type="ARBA" id="ARBA00022737"/>
    </source>
</evidence>
<evidence type="ECO:0000256" key="9">
    <source>
        <dbReference type="ARBA" id="ARBA00044341"/>
    </source>
</evidence>
<evidence type="ECO:0000256" key="6">
    <source>
        <dbReference type="ARBA" id="ARBA00022942"/>
    </source>
</evidence>
<evidence type="ECO:0000256" key="8">
    <source>
        <dbReference type="ARBA" id="ARBA00023136"/>
    </source>
</evidence>
<dbReference type="SMART" id="SM00726">
    <property type="entry name" value="UIM"/>
    <property type="match status" value="2"/>
</dbReference>
<feature type="region of interest" description="Disordered" evidence="11">
    <location>
        <begin position="238"/>
        <end position="281"/>
    </location>
</feature>
<dbReference type="PANTHER" id="PTHR10223:SF0">
    <property type="entry name" value="26S PROTEASOME NON-ATPASE REGULATORY SUBUNIT 4"/>
    <property type="match status" value="1"/>
</dbReference>
<keyword evidence="5" id="KW-0677">Repeat</keyword>
<dbReference type="GO" id="GO:0031593">
    <property type="term" value="F:polyubiquitin modification-dependent protein binding"/>
    <property type="evidence" value="ECO:0007669"/>
    <property type="project" value="TreeGrafter"/>
</dbReference>
<comment type="subcellular location">
    <subcellularLocation>
        <location evidence="1">Membrane</location>
        <topology evidence="1">Multi-pass membrane protein</topology>
    </subcellularLocation>
</comment>
<dbReference type="InterPro" id="IPR020892">
    <property type="entry name" value="Cyclophilin-type_PPIase_CS"/>
</dbReference>
<dbReference type="Pfam" id="PF04515">
    <property type="entry name" value="Choline_transpo"/>
    <property type="match status" value="1"/>
</dbReference>
<gene>
    <name evidence="15" type="ORF">COLO4_17310</name>
</gene>
<dbReference type="SUPFAM" id="SSF53300">
    <property type="entry name" value="vWA-like"/>
    <property type="match status" value="1"/>
</dbReference>
<organism evidence="15 16">
    <name type="scientific">Corchorus olitorius</name>
    <dbReference type="NCBI Taxonomy" id="93759"/>
    <lineage>
        <taxon>Eukaryota</taxon>
        <taxon>Viridiplantae</taxon>
        <taxon>Streptophyta</taxon>
        <taxon>Embryophyta</taxon>
        <taxon>Tracheophyta</taxon>
        <taxon>Spermatophyta</taxon>
        <taxon>Magnoliopsida</taxon>
        <taxon>eudicotyledons</taxon>
        <taxon>Gunneridae</taxon>
        <taxon>Pentapetalae</taxon>
        <taxon>rosids</taxon>
        <taxon>malvids</taxon>
        <taxon>Malvales</taxon>
        <taxon>Malvaceae</taxon>
        <taxon>Grewioideae</taxon>
        <taxon>Apeibeae</taxon>
        <taxon>Corchorus</taxon>
    </lineage>
</organism>
<evidence type="ECO:0000259" key="14">
    <source>
        <dbReference type="PROSITE" id="PS50234"/>
    </source>
</evidence>
<evidence type="ECO:0000313" key="15">
    <source>
        <dbReference type="EMBL" id="OMO92837.1"/>
    </source>
</evidence>
<dbReference type="PANTHER" id="PTHR10223">
    <property type="entry name" value="26S PROTEASOME NON-ATPASE REGULATORY SUBUNIT 4"/>
    <property type="match status" value="1"/>
</dbReference>
<dbReference type="Proteomes" id="UP000187203">
    <property type="component" value="Unassembled WGS sequence"/>
</dbReference>
<dbReference type="GO" id="GO:0006457">
    <property type="term" value="P:protein folding"/>
    <property type="evidence" value="ECO:0007669"/>
    <property type="project" value="InterPro"/>
</dbReference>
<keyword evidence="6" id="KW-0647">Proteasome</keyword>